<keyword evidence="2" id="KW-0732">Signal</keyword>
<accession>A0A9P8PQ07</accession>
<dbReference type="PANTHER" id="PTHR39142:SF1">
    <property type="entry name" value="AEL197CP"/>
    <property type="match status" value="1"/>
</dbReference>
<dbReference type="OrthoDB" id="5405745at2759"/>
<protein>
    <recommendedName>
        <fullName evidence="5">Stretch-activated cation channel MID1</fullName>
    </recommendedName>
</protein>
<dbReference type="Pfam" id="PF12929">
    <property type="entry name" value="Mid1"/>
    <property type="match status" value="1"/>
</dbReference>
<dbReference type="PANTHER" id="PTHR39142">
    <property type="entry name" value="MID1P"/>
    <property type="match status" value="1"/>
</dbReference>
<organism evidence="3 4">
    <name type="scientific">Wickerhamomyces mucosus</name>
    <dbReference type="NCBI Taxonomy" id="1378264"/>
    <lineage>
        <taxon>Eukaryota</taxon>
        <taxon>Fungi</taxon>
        <taxon>Dikarya</taxon>
        <taxon>Ascomycota</taxon>
        <taxon>Saccharomycotina</taxon>
        <taxon>Saccharomycetes</taxon>
        <taxon>Phaffomycetales</taxon>
        <taxon>Wickerhamomycetaceae</taxon>
        <taxon>Wickerhamomyces</taxon>
    </lineage>
</organism>
<dbReference type="Proteomes" id="UP000769528">
    <property type="component" value="Unassembled WGS sequence"/>
</dbReference>
<evidence type="ECO:0000256" key="1">
    <source>
        <dbReference type="SAM" id="MobiDB-lite"/>
    </source>
</evidence>
<dbReference type="GO" id="GO:0005262">
    <property type="term" value="F:calcium channel activity"/>
    <property type="evidence" value="ECO:0007669"/>
    <property type="project" value="InterPro"/>
</dbReference>
<evidence type="ECO:0000313" key="4">
    <source>
        <dbReference type="Proteomes" id="UP000769528"/>
    </source>
</evidence>
<proteinExistence type="predicted"/>
<dbReference type="InterPro" id="IPR024338">
    <property type="entry name" value="MID1/Yam8"/>
</dbReference>
<evidence type="ECO:0008006" key="5">
    <source>
        <dbReference type="Google" id="ProtNLM"/>
    </source>
</evidence>
<evidence type="ECO:0000313" key="3">
    <source>
        <dbReference type="EMBL" id="KAH3676288.1"/>
    </source>
</evidence>
<gene>
    <name evidence="3" type="ORF">WICMUC_002084</name>
</gene>
<feature type="region of interest" description="Disordered" evidence="1">
    <location>
        <begin position="105"/>
        <end position="133"/>
    </location>
</feature>
<reference evidence="3" key="2">
    <citation type="submission" date="2021-01" db="EMBL/GenBank/DDBJ databases">
        <authorList>
            <person name="Schikora-Tamarit M.A."/>
        </authorList>
    </citation>
    <scope>NUCLEOTIDE SEQUENCE</scope>
    <source>
        <strain evidence="3">CBS6341</strain>
    </source>
</reference>
<dbReference type="AlphaFoldDB" id="A0A9P8PQ07"/>
<dbReference type="EMBL" id="JAEUBF010000657">
    <property type="protein sequence ID" value="KAH3676288.1"/>
    <property type="molecule type" value="Genomic_DNA"/>
</dbReference>
<dbReference type="GO" id="GO:0098703">
    <property type="term" value="P:calcium ion import across plasma membrane"/>
    <property type="evidence" value="ECO:0007669"/>
    <property type="project" value="InterPro"/>
</dbReference>
<keyword evidence="4" id="KW-1185">Reference proteome</keyword>
<reference evidence="3" key="1">
    <citation type="journal article" date="2021" name="Open Biol.">
        <title>Shared evolutionary footprints suggest mitochondrial oxidative damage underlies multiple complex I losses in fungi.</title>
        <authorList>
            <person name="Schikora-Tamarit M.A."/>
            <person name="Marcet-Houben M."/>
            <person name="Nosek J."/>
            <person name="Gabaldon T."/>
        </authorList>
    </citation>
    <scope>NUCLEOTIDE SEQUENCE</scope>
    <source>
        <strain evidence="3">CBS6341</strain>
    </source>
</reference>
<feature type="signal peptide" evidence="2">
    <location>
        <begin position="1"/>
        <end position="28"/>
    </location>
</feature>
<evidence type="ECO:0000256" key="2">
    <source>
        <dbReference type="SAM" id="SignalP"/>
    </source>
</evidence>
<feature type="compositionally biased region" description="Acidic residues" evidence="1">
    <location>
        <begin position="119"/>
        <end position="129"/>
    </location>
</feature>
<sequence length="559" mass="62456">MTYKSKSTLTCILLKLLCISILAKVASSTNSYIPDNDYVHKDIRSLNGKASKTSNQKEAITTSANINSALFENTESISGNELINATIHRGELTPLYNYTFVYPSKSHKNQENQPSQIQSDDDNDDDLDGLDNGNDSGKYGVTSILFSANICGLPVNDINGTSQNHLVGWLKFEETGTWPFKFQNGYASQNVTINNYNFTASASIFLVIGFDDANDTFQDSDYFTVTFTISTESYLLGYDSGNYLEFLDTDYDSALFESAGYNTSDQSINNIVSDSVSYKLKIFEEDAENNKVQYLNQSWCAINTAAYSIETELFSEIYHQNQTDTAKKFYITGLNSSTTYDAFVIRNLDQGGYVFDRIGFTTQNTDACKIIFDLDFCTGVSYSVPKSLQYYQDENLTALKKLYDNYAQSAFQNFSYVMDQVACDAEDDAVFSPISSCDDCSNSYKNWLCSIVIPRCSSNTTTSDYPLREVGQSRNEFMNNIVQPQLSYNEVLPCIDTCFAIVKNCPSDFGFSCPKTMYGIKNNYNFIDDDDSSITRCNLLGKSGYSSPIQEIGPEASYG</sequence>
<feature type="chain" id="PRO_5040503503" description="Stretch-activated cation channel MID1" evidence="2">
    <location>
        <begin position="29"/>
        <end position="559"/>
    </location>
</feature>
<name>A0A9P8PQ07_9ASCO</name>
<comment type="caution">
    <text evidence="3">The sequence shown here is derived from an EMBL/GenBank/DDBJ whole genome shotgun (WGS) entry which is preliminary data.</text>
</comment>